<dbReference type="InterPro" id="IPR036390">
    <property type="entry name" value="WH_DNA-bd_sf"/>
</dbReference>
<keyword evidence="3" id="KW-0804">Transcription</keyword>
<dbReference type="Gene3D" id="3.30.70.920">
    <property type="match status" value="1"/>
</dbReference>
<dbReference type="Gene3D" id="1.10.10.10">
    <property type="entry name" value="Winged helix-like DNA-binding domain superfamily/Winged helix DNA-binding domain"/>
    <property type="match status" value="1"/>
</dbReference>
<dbReference type="PROSITE" id="PS50956">
    <property type="entry name" value="HTH_ASNC_2"/>
    <property type="match status" value="1"/>
</dbReference>
<evidence type="ECO:0000256" key="3">
    <source>
        <dbReference type="ARBA" id="ARBA00023163"/>
    </source>
</evidence>
<dbReference type="Pfam" id="PF13412">
    <property type="entry name" value="HTH_24"/>
    <property type="match status" value="1"/>
</dbReference>
<keyword evidence="1" id="KW-0805">Transcription regulation</keyword>
<dbReference type="PRINTS" id="PR00033">
    <property type="entry name" value="HTHASNC"/>
</dbReference>
<gene>
    <name evidence="5" type="ORF">EV665_1197</name>
</gene>
<dbReference type="SUPFAM" id="SSF46785">
    <property type="entry name" value="Winged helix' DNA-binding domain"/>
    <property type="match status" value="1"/>
</dbReference>
<proteinExistence type="predicted"/>
<organism evidence="5 6">
    <name type="scientific">Shinella granuli</name>
    <dbReference type="NCBI Taxonomy" id="323621"/>
    <lineage>
        <taxon>Bacteria</taxon>
        <taxon>Pseudomonadati</taxon>
        <taxon>Pseudomonadota</taxon>
        <taxon>Alphaproteobacteria</taxon>
        <taxon>Hyphomicrobiales</taxon>
        <taxon>Rhizobiaceae</taxon>
        <taxon>Shinella</taxon>
    </lineage>
</organism>
<dbReference type="Pfam" id="PF01037">
    <property type="entry name" value="AsnC_trans_reg"/>
    <property type="match status" value="1"/>
</dbReference>
<dbReference type="InterPro" id="IPR011008">
    <property type="entry name" value="Dimeric_a/b-barrel"/>
</dbReference>
<dbReference type="InterPro" id="IPR019887">
    <property type="entry name" value="Tscrpt_reg_AsnC/Lrp_C"/>
</dbReference>
<keyword evidence="6" id="KW-1185">Reference proteome</keyword>
<feature type="domain" description="HTH asnC-type" evidence="4">
    <location>
        <begin position="6"/>
        <end position="67"/>
    </location>
</feature>
<reference evidence="5 6" key="1">
    <citation type="submission" date="2019-03" db="EMBL/GenBank/DDBJ databases">
        <title>Genomic Encyclopedia of Type Strains, Phase IV (KMG-IV): sequencing the most valuable type-strain genomes for metagenomic binning, comparative biology and taxonomic classification.</title>
        <authorList>
            <person name="Goeker M."/>
        </authorList>
    </citation>
    <scope>NUCLEOTIDE SEQUENCE [LARGE SCALE GENOMIC DNA]</scope>
    <source>
        <strain evidence="5 6">DSM 18401</strain>
    </source>
</reference>
<accession>A0A4R2CD39</accession>
<dbReference type="AlphaFoldDB" id="A0A4R2CD39"/>
<sequence length="155" mass="17781">MGESGMDETSRKILRLLQSEPELTVAEIGERVGLSHTPCWRRIKEMERQGIIRGRIVAVDPKRVGFEVSVFCFVRLKQHDEATLLEFEKAVRHMPEVVQCYSMTGDHDYVLRVLTSSVRQYEEILKKALLRLPGVGFVNSSFALDELKNTHRVPI</sequence>
<keyword evidence="2" id="KW-0238">DNA-binding</keyword>
<dbReference type="InterPro" id="IPR036388">
    <property type="entry name" value="WH-like_DNA-bd_sf"/>
</dbReference>
<evidence type="ECO:0000313" key="6">
    <source>
        <dbReference type="Proteomes" id="UP000295351"/>
    </source>
</evidence>
<dbReference type="EMBL" id="SLVX01000019">
    <property type="protein sequence ID" value="TCN38496.1"/>
    <property type="molecule type" value="Genomic_DNA"/>
</dbReference>
<name>A0A4R2CD39_SHIGR</name>
<dbReference type="InterPro" id="IPR011991">
    <property type="entry name" value="ArsR-like_HTH"/>
</dbReference>
<dbReference type="InterPro" id="IPR019888">
    <property type="entry name" value="Tscrpt_reg_AsnC-like"/>
</dbReference>
<dbReference type="SMART" id="SM00344">
    <property type="entry name" value="HTH_ASNC"/>
    <property type="match status" value="1"/>
</dbReference>
<dbReference type="GO" id="GO:0043200">
    <property type="term" value="P:response to amino acid"/>
    <property type="evidence" value="ECO:0007669"/>
    <property type="project" value="TreeGrafter"/>
</dbReference>
<evidence type="ECO:0000313" key="5">
    <source>
        <dbReference type="EMBL" id="TCN38496.1"/>
    </source>
</evidence>
<dbReference type="GO" id="GO:0005829">
    <property type="term" value="C:cytosol"/>
    <property type="evidence" value="ECO:0007669"/>
    <property type="project" value="TreeGrafter"/>
</dbReference>
<dbReference type="PANTHER" id="PTHR30154:SF17">
    <property type="entry name" value="DNA-BINDING TRANSCRIPTIONAL ACTIVATOR DECR"/>
    <property type="match status" value="1"/>
</dbReference>
<evidence type="ECO:0000256" key="2">
    <source>
        <dbReference type="ARBA" id="ARBA00023125"/>
    </source>
</evidence>
<dbReference type="InterPro" id="IPR019885">
    <property type="entry name" value="Tscrpt_reg_HTH_AsnC-type_CS"/>
</dbReference>
<dbReference type="InterPro" id="IPR000485">
    <property type="entry name" value="AsnC-type_HTH_dom"/>
</dbReference>
<evidence type="ECO:0000259" key="4">
    <source>
        <dbReference type="PROSITE" id="PS50956"/>
    </source>
</evidence>
<protein>
    <submittedName>
        <fullName evidence="5">AsnC family transcriptional regulator</fullName>
    </submittedName>
</protein>
<dbReference type="SUPFAM" id="SSF54909">
    <property type="entry name" value="Dimeric alpha+beta barrel"/>
    <property type="match status" value="1"/>
</dbReference>
<comment type="caution">
    <text evidence="5">The sequence shown here is derived from an EMBL/GenBank/DDBJ whole genome shotgun (WGS) entry which is preliminary data.</text>
</comment>
<evidence type="ECO:0000256" key="1">
    <source>
        <dbReference type="ARBA" id="ARBA00023015"/>
    </source>
</evidence>
<dbReference type="CDD" id="cd00090">
    <property type="entry name" value="HTH_ARSR"/>
    <property type="match status" value="1"/>
</dbReference>
<dbReference type="GO" id="GO:0006355">
    <property type="term" value="P:regulation of DNA-templated transcription"/>
    <property type="evidence" value="ECO:0007669"/>
    <property type="project" value="UniProtKB-ARBA"/>
</dbReference>
<dbReference type="Proteomes" id="UP000295351">
    <property type="component" value="Unassembled WGS sequence"/>
</dbReference>
<dbReference type="PROSITE" id="PS00519">
    <property type="entry name" value="HTH_ASNC_1"/>
    <property type="match status" value="1"/>
</dbReference>
<dbReference type="PANTHER" id="PTHR30154">
    <property type="entry name" value="LEUCINE-RESPONSIVE REGULATORY PROTEIN"/>
    <property type="match status" value="1"/>
</dbReference>
<dbReference type="GO" id="GO:0043565">
    <property type="term" value="F:sequence-specific DNA binding"/>
    <property type="evidence" value="ECO:0007669"/>
    <property type="project" value="InterPro"/>
</dbReference>